<evidence type="ECO:0000313" key="3">
    <source>
        <dbReference type="EMBL" id="MFC0270975.1"/>
    </source>
</evidence>
<evidence type="ECO:0000256" key="2">
    <source>
        <dbReference type="SAM" id="SignalP"/>
    </source>
</evidence>
<proteinExistence type="predicted"/>
<feature type="compositionally biased region" description="Basic and acidic residues" evidence="1">
    <location>
        <begin position="96"/>
        <end position="120"/>
    </location>
</feature>
<gene>
    <name evidence="3" type="ORF">ACFFIX_05875</name>
</gene>
<dbReference type="RefSeq" id="WP_378931540.1">
    <property type="nucleotide sequence ID" value="NZ_JBHLVO010000003.1"/>
</dbReference>
<dbReference type="Proteomes" id="UP001589854">
    <property type="component" value="Unassembled WGS sequence"/>
</dbReference>
<evidence type="ECO:0000313" key="4">
    <source>
        <dbReference type="Proteomes" id="UP001589854"/>
    </source>
</evidence>
<feature type="chain" id="PRO_5045572683" evidence="2">
    <location>
        <begin position="23"/>
        <end position="168"/>
    </location>
</feature>
<reference evidence="3 4" key="1">
    <citation type="submission" date="2024-09" db="EMBL/GenBank/DDBJ databases">
        <authorList>
            <person name="Sun Q."/>
            <person name="Mori K."/>
        </authorList>
    </citation>
    <scope>NUCLEOTIDE SEQUENCE [LARGE SCALE GENOMIC DNA]</scope>
    <source>
        <strain evidence="3 4">CCM 7228</strain>
    </source>
</reference>
<keyword evidence="2" id="KW-0732">Signal</keyword>
<accession>A0ABV6GBC6</accession>
<organism evidence="3 4">
    <name type="scientific">Metabacillus herbersteinensis</name>
    <dbReference type="NCBI Taxonomy" id="283816"/>
    <lineage>
        <taxon>Bacteria</taxon>
        <taxon>Bacillati</taxon>
        <taxon>Bacillota</taxon>
        <taxon>Bacilli</taxon>
        <taxon>Bacillales</taxon>
        <taxon>Bacillaceae</taxon>
        <taxon>Metabacillus</taxon>
    </lineage>
</organism>
<protein>
    <submittedName>
        <fullName evidence="3">Uncharacterized protein</fullName>
    </submittedName>
</protein>
<evidence type="ECO:0000256" key="1">
    <source>
        <dbReference type="SAM" id="MobiDB-lite"/>
    </source>
</evidence>
<keyword evidence="4" id="KW-1185">Reference proteome</keyword>
<feature type="region of interest" description="Disordered" evidence="1">
    <location>
        <begin position="96"/>
        <end position="136"/>
    </location>
</feature>
<feature type="signal peptide" evidence="2">
    <location>
        <begin position="1"/>
        <end position="22"/>
    </location>
</feature>
<comment type="caution">
    <text evidence="3">The sequence shown here is derived from an EMBL/GenBank/DDBJ whole genome shotgun (WGS) entry which is preliminary data.</text>
</comment>
<name>A0ABV6GBC6_9BACI</name>
<dbReference type="EMBL" id="JBHLVO010000003">
    <property type="protein sequence ID" value="MFC0270975.1"/>
    <property type="molecule type" value="Genomic_DNA"/>
</dbReference>
<sequence length="168" mass="19369">MMKKGKLLIAGAALAVSIPTFAYASAEGGSQPSQLVTTVVAEENVHNNEGTWTEKRHKHQEKLLEIVKTYSPDTLIEWETVIAEREEIFSKVDKEELKGKKKQWKEEHGSKKESKGEWKEKRKTKHEKMRELKKAVKQEDTAKVQQLLSELLVNYKERNEAIKNRIAE</sequence>